<dbReference type="Pfam" id="PF00534">
    <property type="entry name" value="Glycos_transf_1"/>
    <property type="match status" value="1"/>
</dbReference>
<dbReference type="PANTHER" id="PTHR12526:SF510">
    <property type="entry name" value="D-INOSITOL 3-PHOSPHATE GLYCOSYLTRANSFERASE"/>
    <property type="match status" value="1"/>
</dbReference>
<dbReference type="GO" id="GO:0016757">
    <property type="term" value="F:glycosyltransferase activity"/>
    <property type="evidence" value="ECO:0007669"/>
    <property type="project" value="UniProtKB-KW"/>
</dbReference>
<dbReference type="RefSeq" id="WP_007336850.1">
    <property type="nucleotide sequence ID" value="NZ_AMWG01000035.1"/>
</dbReference>
<evidence type="ECO:0000259" key="4">
    <source>
        <dbReference type="Pfam" id="PF13439"/>
    </source>
</evidence>
<evidence type="ECO:0000313" key="6">
    <source>
        <dbReference type="Proteomes" id="UP000010959"/>
    </source>
</evidence>
<protein>
    <submittedName>
        <fullName evidence="5">Glycosyl transferase group 1</fullName>
        <ecNumber evidence="5">2.4.-.-</ecNumber>
    </submittedName>
</protein>
<dbReference type="SUPFAM" id="SSF53756">
    <property type="entry name" value="UDP-Glycosyltransferase/glycogen phosphorylase"/>
    <property type="match status" value="1"/>
</dbReference>
<dbReference type="EC" id="2.4.-.-" evidence="5"/>
<keyword evidence="2 5" id="KW-0808">Transferase</keyword>
<evidence type="ECO:0000259" key="3">
    <source>
        <dbReference type="Pfam" id="PF00534"/>
    </source>
</evidence>
<dbReference type="Gene3D" id="3.40.50.2000">
    <property type="entry name" value="Glycogen Phosphorylase B"/>
    <property type="match status" value="2"/>
</dbReference>
<dbReference type="Pfam" id="PF13439">
    <property type="entry name" value="Glyco_transf_4"/>
    <property type="match status" value="1"/>
</dbReference>
<dbReference type="EMBL" id="AMWG01000035">
    <property type="protein sequence ID" value="ELP34407.1"/>
    <property type="molecule type" value="Genomic_DNA"/>
</dbReference>
<accession>L7CLB2</accession>
<dbReference type="AlphaFoldDB" id="L7CLB2"/>
<comment type="caution">
    <text evidence="5">The sequence shown here is derived from an EMBL/GenBank/DDBJ whole genome shotgun (WGS) entry which is preliminary data.</text>
</comment>
<name>L7CLB2_RHOBT</name>
<gene>
    <name evidence="5" type="ORF">RBSWK_01683</name>
</gene>
<evidence type="ECO:0000313" key="5">
    <source>
        <dbReference type="EMBL" id="ELP34407.1"/>
    </source>
</evidence>
<reference evidence="5 6" key="1">
    <citation type="journal article" date="2013" name="Mar. Genomics">
        <title>Expression of sulfatases in Rhodopirellula baltica and the diversity of sulfatases in the genus Rhodopirellula.</title>
        <authorList>
            <person name="Wegner C.E."/>
            <person name="Richter-Heitmann T."/>
            <person name="Klindworth A."/>
            <person name="Klockow C."/>
            <person name="Richter M."/>
            <person name="Achstetter T."/>
            <person name="Glockner F.O."/>
            <person name="Harder J."/>
        </authorList>
    </citation>
    <scope>NUCLEOTIDE SEQUENCE [LARGE SCALE GENOMIC DNA]</scope>
    <source>
        <strain evidence="5 6">SWK14</strain>
    </source>
</reference>
<dbReference type="InterPro" id="IPR028098">
    <property type="entry name" value="Glyco_trans_4-like_N"/>
</dbReference>
<dbReference type="Proteomes" id="UP000010959">
    <property type="component" value="Unassembled WGS sequence"/>
</dbReference>
<keyword evidence="1 5" id="KW-0328">Glycosyltransferase</keyword>
<dbReference type="PATRIC" id="fig|993516.3.peg.1795"/>
<sequence length="368" mass="40954">MIQVLITGTCFSPSYGGPARSVAQLADAIATLGVRVGMWAPDGSGVEAPYLPSGSCVERLSGDFKEALEEFGKPDLIHDNGLWLPHNHSIASYACRHSIPRVLSTRGMLEPWARKHKRVRKCLAWHAYQRRDLNRAFAIHTTSEQEQQTLMELQLSPRLWTIPNGISPPHGIADPTLESGFSRSEGKVKVALFMGRLYPVKGLPMLLQSWAKVRPPRWCLKIAGPDEAGHRSVLERMVVDFALQDSVEFAGAVEGDAKWKAMRGADLFICPSYSENFGIAIAEAMSCGVPVITTTGTPWRVLETNRMGWWVPADVDSLTNALVAATREDPDVLQKMGTQCRAHVREFYQWPNIAQQMLGRYKEVIEFN</sequence>
<proteinExistence type="predicted"/>
<dbReference type="InterPro" id="IPR001296">
    <property type="entry name" value="Glyco_trans_1"/>
</dbReference>
<evidence type="ECO:0000256" key="2">
    <source>
        <dbReference type="ARBA" id="ARBA00022679"/>
    </source>
</evidence>
<dbReference type="PANTHER" id="PTHR12526">
    <property type="entry name" value="GLYCOSYLTRANSFERASE"/>
    <property type="match status" value="1"/>
</dbReference>
<organism evidence="5 6">
    <name type="scientific">Rhodopirellula baltica SWK14</name>
    <dbReference type="NCBI Taxonomy" id="993516"/>
    <lineage>
        <taxon>Bacteria</taxon>
        <taxon>Pseudomonadati</taxon>
        <taxon>Planctomycetota</taxon>
        <taxon>Planctomycetia</taxon>
        <taxon>Pirellulales</taxon>
        <taxon>Pirellulaceae</taxon>
        <taxon>Rhodopirellula</taxon>
    </lineage>
</organism>
<feature type="domain" description="Glycosyl transferase family 1" evidence="3">
    <location>
        <begin position="183"/>
        <end position="336"/>
    </location>
</feature>
<evidence type="ECO:0000256" key="1">
    <source>
        <dbReference type="ARBA" id="ARBA00022676"/>
    </source>
</evidence>
<feature type="domain" description="Glycosyltransferase subfamily 4-like N-terminal" evidence="4">
    <location>
        <begin position="15"/>
        <end position="167"/>
    </location>
</feature>